<comment type="similarity">
    <text evidence="1 6 7">Belongs to the chaperonin (HSP60) family.</text>
</comment>
<comment type="caution">
    <text evidence="9">The sequence shown here is derived from an EMBL/GenBank/DDBJ whole genome shotgun (WGS) entry which is preliminary data.</text>
</comment>
<organism evidence="9 10">
    <name type="scientific">Candidatus Scalindua brodae</name>
    <dbReference type="NCBI Taxonomy" id="237368"/>
    <lineage>
        <taxon>Bacteria</taxon>
        <taxon>Pseudomonadati</taxon>
        <taxon>Planctomycetota</taxon>
        <taxon>Candidatus Brocadiia</taxon>
        <taxon>Candidatus Brocadiales</taxon>
        <taxon>Candidatus Scalinduaceae</taxon>
        <taxon>Candidatus Scalindua</taxon>
    </lineage>
</organism>
<keyword evidence="4 6" id="KW-0143">Chaperone</keyword>
<feature type="binding site" evidence="6">
    <location>
        <position position="51"/>
    </location>
    <ligand>
        <name>ATP</name>
        <dbReference type="ChEBI" id="CHEBI:30616"/>
    </ligand>
</feature>
<keyword evidence="2 6" id="KW-0547">Nucleotide-binding</keyword>
<evidence type="ECO:0000256" key="1">
    <source>
        <dbReference type="ARBA" id="ARBA00006607"/>
    </source>
</evidence>
<dbReference type="PATRIC" id="fig|237368.3.peg.891"/>
<dbReference type="InterPro" id="IPR018370">
    <property type="entry name" value="Chaperonin_Cpn60_CS"/>
</dbReference>
<dbReference type="InterPro" id="IPR027409">
    <property type="entry name" value="GroEL-like_apical_dom_sf"/>
</dbReference>
<dbReference type="Proteomes" id="UP000030652">
    <property type="component" value="Unassembled WGS sequence"/>
</dbReference>
<dbReference type="PROSITE" id="PS00296">
    <property type="entry name" value="CHAPERONINS_CPN60"/>
    <property type="match status" value="1"/>
</dbReference>
<dbReference type="GO" id="GO:0016853">
    <property type="term" value="F:isomerase activity"/>
    <property type="evidence" value="ECO:0007669"/>
    <property type="project" value="UniProtKB-KW"/>
</dbReference>
<gene>
    <name evidence="9" type="primary">groEL_1</name>
    <name evidence="6" type="synonym">groEL</name>
    <name evidence="6" type="synonym">groL</name>
    <name evidence="9" type="ORF">SCABRO_00820</name>
</gene>
<feature type="binding site" evidence="6">
    <location>
        <position position="496"/>
    </location>
    <ligand>
        <name>ATP</name>
        <dbReference type="ChEBI" id="CHEBI:30616"/>
    </ligand>
</feature>
<dbReference type="Gene3D" id="3.50.7.10">
    <property type="entry name" value="GroEL"/>
    <property type="match status" value="1"/>
</dbReference>
<dbReference type="EMBL" id="JRYO01000058">
    <property type="protein sequence ID" value="KHE93394.1"/>
    <property type="molecule type" value="Genomic_DNA"/>
</dbReference>
<dbReference type="eggNOG" id="COG0459">
    <property type="taxonomic scope" value="Bacteria"/>
</dbReference>
<dbReference type="Pfam" id="PF00118">
    <property type="entry name" value="Cpn60_TCP1"/>
    <property type="match status" value="1"/>
</dbReference>
<dbReference type="Gene3D" id="1.10.560.10">
    <property type="entry name" value="GroEL-like equatorial domain"/>
    <property type="match status" value="1"/>
</dbReference>
<dbReference type="NCBIfam" id="NF009487">
    <property type="entry name" value="PRK12849.1"/>
    <property type="match status" value="1"/>
</dbReference>
<dbReference type="NCBIfam" id="NF009488">
    <property type="entry name" value="PRK12850.1"/>
    <property type="match status" value="1"/>
</dbReference>
<dbReference type="PRINTS" id="PR00298">
    <property type="entry name" value="CHAPERONIN60"/>
</dbReference>
<dbReference type="NCBIfam" id="NF000592">
    <property type="entry name" value="PRK00013.1"/>
    <property type="match status" value="1"/>
</dbReference>
<evidence type="ECO:0000256" key="6">
    <source>
        <dbReference type="HAMAP-Rule" id="MF_00600"/>
    </source>
</evidence>
<feature type="binding site" evidence="6">
    <location>
        <begin position="30"/>
        <end position="33"/>
    </location>
    <ligand>
        <name>ATP</name>
        <dbReference type="ChEBI" id="CHEBI:30616"/>
    </ligand>
</feature>
<dbReference type="HAMAP" id="MF_00600">
    <property type="entry name" value="CH60"/>
    <property type="match status" value="1"/>
</dbReference>
<evidence type="ECO:0000256" key="4">
    <source>
        <dbReference type="ARBA" id="ARBA00023186"/>
    </source>
</evidence>
<dbReference type="InterPro" id="IPR002423">
    <property type="entry name" value="Cpn60/GroEL/TCP-1"/>
</dbReference>
<protein>
    <recommendedName>
        <fullName evidence="6">Chaperonin GroEL</fullName>
        <ecNumber evidence="6">5.6.1.7</ecNumber>
    </recommendedName>
    <alternativeName>
        <fullName evidence="6">60 kDa chaperonin</fullName>
    </alternativeName>
    <alternativeName>
        <fullName evidence="6">Chaperonin-60</fullName>
        <shortName evidence="6">Cpn60</shortName>
    </alternativeName>
</protein>
<evidence type="ECO:0000313" key="10">
    <source>
        <dbReference type="Proteomes" id="UP000030652"/>
    </source>
</evidence>
<evidence type="ECO:0000256" key="2">
    <source>
        <dbReference type="ARBA" id="ARBA00022741"/>
    </source>
</evidence>
<dbReference type="NCBIfam" id="NF009489">
    <property type="entry name" value="PRK12851.1"/>
    <property type="match status" value="1"/>
</dbReference>
<dbReference type="GO" id="GO:0042026">
    <property type="term" value="P:protein refolding"/>
    <property type="evidence" value="ECO:0007669"/>
    <property type="project" value="UniProtKB-UniRule"/>
</dbReference>
<dbReference type="Gene3D" id="3.30.260.10">
    <property type="entry name" value="TCP-1-like chaperonin intermediate domain"/>
    <property type="match status" value="1"/>
</dbReference>
<dbReference type="GO" id="GO:0140662">
    <property type="term" value="F:ATP-dependent protein folding chaperone"/>
    <property type="evidence" value="ECO:0007669"/>
    <property type="project" value="InterPro"/>
</dbReference>
<dbReference type="SUPFAM" id="SSF52029">
    <property type="entry name" value="GroEL apical domain-like"/>
    <property type="match status" value="1"/>
</dbReference>
<evidence type="ECO:0000256" key="8">
    <source>
        <dbReference type="RuleBase" id="RU000419"/>
    </source>
</evidence>
<dbReference type="FunFam" id="3.50.7.10:FF:000001">
    <property type="entry name" value="60 kDa chaperonin"/>
    <property type="match status" value="1"/>
</dbReference>
<sequence length="533" mass="56197">MAGKIVLCGHDAGMAIKAGINKLANAVKITMGPKGRNVIIEKSFGSPTITKDGVTVANEIEFEDPYENIGAQLVKEVASKTNDVAGDGTTTATVLAEAIYTEGLKSLVAGANPVGIKRGIEKAVEAITSELVKMSIAVSGKKEIEQVGTIAANNDPEIGKQIANAMERAGSDGVIAVEEGQGLETTVELVEGMQFDKGYLSPYFITDTEKMQVVLTDPYILVHEKKISVLKDLLPILEKISQSGKPLLVIAEDMEGEALTTLVVNNMRGTLKCAVVKAPEFGDKRKAMLGDIAAVTGADAIFEDLGVGLDSLKLSDLGGAKKVIIDKDCTMIIEGSGSKKDIQGRVQQIRNEIENSTSDYDVEKLQGRLAKLAGGIAKISVGAATEAEMKEKKARLEDAMHATKAAAQEGILPGGGVALLRSEKALKKVEAGLNEDEKIGVNIIRKALEVPLRQIADNAGLNGILVVQKVKEMDGSNGFDVAKEKYTDLVKAGVIDPAKVVRTALQNAASIAALLLTTNAIVSDAPEKESKSN</sequence>
<feature type="binding site" evidence="6">
    <location>
        <position position="415"/>
    </location>
    <ligand>
        <name>ATP</name>
        <dbReference type="ChEBI" id="CHEBI:30616"/>
    </ligand>
</feature>
<dbReference type="PANTHER" id="PTHR45633">
    <property type="entry name" value="60 KDA HEAT SHOCK PROTEIN, MITOCHONDRIAL"/>
    <property type="match status" value="1"/>
</dbReference>
<dbReference type="InterPro" id="IPR001844">
    <property type="entry name" value="Cpn60/GroEL"/>
</dbReference>
<dbReference type="GO" id="GO:0005737">
    <property type="term" value="C:cytoplasm"/>
    <property type="evidence" value="ECO:0007669"/>
    <property type="project" value="UniProtKB-SubCell"/>
</dbReference>
<dbReference type="AlphaFoldDB" id="A0A0B0ELD3"/>
<dbReference type="InterPro" id="IPR027410">
    <property type="entry name" value="TCP-1-like_intermed_sf"/>
</dbReference>
<dbReference type="NCBIfam" id="TIGR02348">
    <property type="entry name" value="GroEL"/>
    <property type="match status" value="1"/>
</dbReference>
<dbReference type="SUPFAM" id="SSF54849">
    <property type="entry name" value="GroEL-intermediate domain like"/>
    <property type="match status" value="1"/>
</dbReference>
<dbReference type="SUPFAM" id="SSF48592">
    <property type="entry name" value="GroEL equatorial domain-like"/>
    <property type="match status" value="1"/>
</dbReference>
<comment type="function">
    <text evidence="6 8">Together with its co-chaperonin GroES, plays an essential role in assisting protein folding. The GroEL-GroES system forms a nano-cage that allows encapsulation of the non-native substrate proteins and provides a physical environment optimized to promote and accelerate protein folding.</text>
</comment>
<evidence type="ECO:0000313" key="9">
    <source>
        <dbReference type="EMBL" id="KHE93394.1"/>
    </source>
</evidence>
<keyword evidence="5 6" id="KW-0413">Isomerase</keyword>
<name>A0A0B0ELD3_9BACT</name>
<dbReference type="CDD" id="cd03344">
    <property type="entry name" value="GroEL"/>
    <property type="match status" value="1"/>
</dbReference>
<evidence type="ECO:0000256" key="5">
    <source>
        <dbReference type="ARBA" id="ARBA00023235"/>
    </source>
</evidence>
<accession>A0A0B0ELD3</accession>
<dbReference type="GO" id="GO:0005524">
    <property type="term" value="F:ATP binding"/>
    <property type="evidence" value="ECO:0007669"/>
    <property type="project" value="UniProtKB-UniRule"/>
</dbReference>
<keyword evidence="3 6" id="KW-0067">ATP-binding</keyword>
<evidence type="ECO:0000256" key="7">
    <source>
        <dbReference type="RuleBase" id="RU000418"/>
    </source>
</evidence>
<comment type="subcellular location">
    <subcellularLocation>
        <location evidence="6">Cytoplasm</location>
    </subcellularLocation>
</comment>
<feature type="binding site" evidence="6">
    <location>
        <begin position="480"/>
        <end position="482"/>
    </location>
    <ligand>
        <name>ATP</name>
        <dbReference type="ChEBI" id="CHEBI:30616"/>
    </ligand>
</feature>
<dbReference type="GO" id="GO:0051082">
    <property type="term" value="F:unfolded protein binding"/>
    <property type="evidence" value="ECO:0007669"/>
    <property type="project" value="UniProtKB-UniRule"/>
</dbReference>
<feature type="binding site" evidence="6">
    <location>
        <begin position="87"/>
        <end position="91"/>
    </location>
    <ligand>
        <name>ATP</name>
        <dbReference type="ChEBI" id="CHEBI:30616"/>
    </ligand>
</feature>
<dbReference type="InterPro" id="IPR027413">
    <property type="entry name" value="GROEL-like_equatorial_sf"/>
</dbReference>
<proteinExistence type="inferred from homology"/>
<dbReference type="EC" id="5.6.1.7" evidence="6"/>
<keyword evidence="6" id="KW-0963">Cytoplasm</keyword>
<reference evidence="9 10" key="1">
    <citation type="submission" date="2014-10" db="EMBL/GenBank/DDBJ databases">
        <title>Draft genome of anammox bacterium scalindua brodae, obtained using differential coverage binning of sequence data from two enrichment reactors.</title>
        <authorList>
            <person name="Speth D.R."/>
            <person name="Russ L."/>
            <person name="Kartal B."/>
            <person name="Op den Camp H.J."/>
            <person name="Dutilh B.E."/>
            <person name="Jetten M.S."/>
        </authorList>
    </citation>
    <scope>NUCLEOTIDE SEQUENCE [LARGE SCALE GENOMIC DNA]</scope>
    <source>
        <strain evidence="9">RU1</strain>
    </source>
</reference>
<comment type="subunit">
    <text evidence="6 8">Forms a cylinder of 14 subunits composed of two heptameric rings stacked back-to-back. Interacts with the co-chaperonin GroES.</text>
</comment>
<evidence type="ECO:0000256" key="3">
    <source>
        <dbReference type="ARBA" id="ARBA00022840"/>
    </source>
</evidence>